<dbReference type="eggNOG" id="COG3266">
    <property type="taxonomic scope" value="Bacteria"/>
</dbReference>
<evidence type="ECO:0000256" key="2">
    <source>
        <dbReference type="SAM" id="Phobius"/>
    </source>
</evidence>
<dbReference type="EMBL" id="CP003985">
    <property type="protein sequence ID" value="AGF78473.1"/>
    <property type="molecule type" value="Genomic_DNA"/>
</dbReference>
<dbReference type="OrthoDB" id="5429387at2"/>
<dbReference type="STRING" id="1167006.UWK_01922"/>
<dbReference type="InterPro" id="IPR036680">
    <property type="entry name" value="SPOR-like_sf"/>
</dbReference>
<accession>M1P4T5</accession>
<dbReference type="GO" id="GO:0016887">
    <property type="term" value="F:ATP hydrolysis activity"/>
    <property type="evidence" value="ECO:0007669"/>
    <property type="project" value="InterPro"/>
</dbReference>
<dbReference type="Pfam" id="PF13401">
    <property type="entry name" value="AAA_22"/>
    <property type="match status" value="1"/>
</dbReference>
<dbReference type="SUPFAM" id="SSF52540">
    <property type="entry name" value="P-loop containing nucleoside triphosphate hydrolases"/>
    <property type="match status" value="1"/>
</dbReference>
<evidence type="ECO:0000259" key="3">
    <source>
        <dbReference type="Pfam" id="PF13401"/>
    </source>
</evidence>
<dbReference type="eggNOG" id="COG3267">
    <property type="taxonomic scope" value="Bacteria"/>
</dbReference>
<feature type="compositionally biased region" description="Basic and acidic residues" evidence="1">
    <location>
        <begin position="335"/>
        <end position="348"/>
    </location>
</feature>
<feature type="region of interest" description="Disordered" evidence="1">
    <location>
        <begin position="310"/>
        <end position="349"/>
    </location>
</feature>
<proteinExistence type="predicted"/>
<evidence type="ECO:0000256" key="1">
    <source>
        <dbReference type="SAM" id="MobiDB-lite"/>
    </source>
</evidence>
<dbReference type="Gene3D" id="3.30.70.1070">
    <property type="entry name" value="Sporulation related repeat"/>
    <property type="match status" value="1"/>
</dbReference>
<keyword evidence="2" id="KW-0812">Transmembrane</keyword>
<dbReference type="KEGG" id="dsf:UWK_01922"/>
<organism evidence="4 5">
    <name type="scientific">Desulfocapsa sulfexigens (strain DSM 10523 / SB164P1)</name>
    <dbReference type="NCBI Taxonomy" id="1167006"/>
    <lineage>
        <taxon>Bacteria</taxon>
        <taxon>Pseudomonadati</taxon>
        <taxon>Thermodesulfobacteriota</taxon>
        <taxon>Desulfobulbia</taxon>
        <taxon>Desulfobulbales</taxon>
        <taxon>Desulfocapsaceae</taxon>
        <taxon>Desulfocapsa</taxon>
    </lineage>
</organism>
<dbReference type="PANTHER" id="PTHR35894:SF7">
    <property type="entry name" value="GENERAL SECRETION PATHWAY PROTEIN A-RELATED"/>
    <property type="match status" value="1"/>
</dbReference>
<dbReference type="PANTHER" id="PTHR35894">
    <property type="entry name" value="GENERAL SECRETION PATHWAY PROTEIN A-RELATED"/>
    <property type="match status" value="1"/>
</dbReference>
<evidence type="ECO:0000313" key="4">
    <source>
        <dbReference type="EMBL" id="AGF78473.1"/>
    </source>
</evidence>
<keyword evidence="2" id="KW-0472">Membrane</keyword>
<dbReference type="InterPro" id="IPR027417">
    <property type="entry name" value="P-loop_NTPase"/>
</dbReference>
<dbReference type="AlphaFoldDB" id="M1P4T5"/>
<gene>
    <name evidence="4" type="ordered locus">UWK_01922</name>
</gene>
<dbReference type="InterPro" id="IPR052026">
    <property type="entry name" value="ExeA_AAA_ATPase_DNA-bind"/>
</dbReference>
<feature type="transmembrane region" description="Helical" evidence="2">
    <location>
        <begin position="285"/>
        <end position="303"/>
    </location>
</feature>
<dbReference type="GO" id="GO:0042834">
    <property type="term" value="F:peptidoglycan binding"/>
    <property type="evidence" value="ECO:0007669"/>
    <property type="project" value="InterPro"/>
</dbReference>
<keyword evidence="2" id="KW-1133">Transmembrane helix</keyword>
<evidence type="ECO:0000313" key="5">
    <source>
        <dbReference type="Proteomes" id="UP000011721"/>
    </source>
</evidence>
<feature type="domain" description="ORC1/DEAH AAA+ ATPase" evidence="3">
    <location>
        <begin position="44"/>
        <end position="167"/>
    </location>
</feature>
<dbReference type="Gene3D" id="3.40.50.300">
    <property type="entry name" value="P-loop containing nucleotide triphosphate hydrolases"/>
    <property type="match status" value="1"/>
</dbReference>
<sequence>MRIEQINKENPFQEECNTGHFFVGGGRGAILSDIKTALQNQVDLVTLIGEEGSGKTMLCKMLKEQWKTRHRIIFLPRFVESFEDVVRVAAQECDLQYPADTNRADAKKIFLNLVAALRAKGESLLLVCDEAEKMYLATLERIRKILDEVKADGGGLQLLLAGRKSLTGNLEQLVLCNFEKISEKQFFLSALDDNETWSYLNFCVQGLRGEDQQEVFTREAAAKIASMGRGNLRLINVYAEESLQSSSADTSFLVLLDHVKDDGSGVELLSTSPGFLSQLLLYPKYLIGCGVVAILVLLIFLFTGGDEKKSSGFTPDRQSDPVIAASSSEVVSTRESSDAKQEPEKKVSEPVVSKKQIETIITEPVAREQDTVHLQKIELVEVVPPVSGQSQDLEQSSVSVAVVSEEKIEVPASAALETEEEAIHIQDVGPVAVVAPVLDEPQVPGHRTPVEISPVEIVEKSVPSVPEVTISEPDVENKITVDKRKRLTSTRIESNQKKKIYEEPVASPEATAVSSQLLKDPVLARFFIEGEKWLAGDFDSSFSIQLMALKSDLAEENLRQIVSQPDYQAIADKLVMLERPSDPPVLLVFYGMYSSMSAARNARNNMPLFLRDRHPYPISVRGAVEKARVE</sequence>
<dbReference type="RefSeq" id="WP_015404164.1">
    <property type="nucleotide sequence ID" value="NC_020304.1"/>
</dbReference>
<dbReference type="Proteomes" id="UP000011721">
    <property type="component" value="Chromosome"/>
</dbReference>
<reference evidence="5" key="1">
    <citation type="journal article" date="2013" name="Stand. Genomic Sci.">
        <title>Complete genome sequence of Desulfocapsa sulfexigens, a marine deltaproteobacterium specialized in disproportionating inorganic sulfur compounds.</title>
        <authorList>
            <person name="Finster K.W."/>
            <person name="Kjeldsen K.U."/>
            <person name="Kube M."/>
            <person name="Reinhardt R."/>
            <person name="Mussmann M."/>
            <person name="Amann R."/>
            <person name="Schreiber L."/>
        </authorList>
    </citation>
    <scope>NUCLEOTIDE SEQUENCE [LARGE SCALE GENOMIC DNA]</scope>
    <source>
        <strain evidence="5">DSM 10523 / SB164P1</strain>
    </source>
</reference>
<protein>
    <submittedName>
        <fullName evidence="4">Type II secretory pathway, component ExeA (Putative ATPase)</fullName>
    </submittedName>
</protein>
<name>M1P4T5_DESSD</name>
<keyword evidence="5" id="KW-1185">Reference proteome</keyword>
<dbReference type="HOGENOM" id="CLU_433965_0_0_7"/>
<dbReference type="InterPro" id="IPR049945">
    <property type="entry name" value="AAA_22"/>
</dbReference>